<sequence length="322" mass="36651">MEWQPDQSPIRIGISSCLLGERVRYNGAHKRDRFIVDSLGSHVEWVPVCPEVELGMGVPREPIRLEADPDRPSHPRLMGIQSRQDWTDDMAALAERRAKVWEREPLSGYIWKKGSPSCGMDRIPIHGTGKGGDEKQGRGLFASALMERFPLLPVVDEEKLKDPDMLSRFIGAVAARHRWLRLLASNPGPPDLLAFHRRHEMALSAHSPDALPRLDRLASGVDALTWEECLTRYETGLMEAMWTPATPDKHAKVMQAMVERLEATLDPADREELRACVEAYHRGWLPLAVPLTLLRHHVRRNPDGWAEKQTYLSPLAIEWKWK</sequence>
<feature type="domain" description="DUF1722" evidence="1">
    <location>
        <begin position="202"/>
        <end position="314"/>
    </location>
</feature>
<dbReference type="InterPro" id="IPR007553">
    <property type="entry name" value="2-thiour_desulf"/>
</dbReference>
<dbReference type="PANTHER" id="PTHR30087">
    <property type="entry name" value="INNER MEMBRANE PROTEIN"/>
    <property type="match status" value="1"/>
</dbReference>
<reference evidence="2 3" key="1">
    <citation type="submission" date="2023-07" db="EMBL/GenBank/DDBJ databases">
        <title>Genomic Encyclopedia of Type Strains, Phase IV (KMG-IV): sequencing the most valuable type-strain genomes for metagenomic binning, comparative biology and taxonomic classification.</title>
        <authorList>
            <person name="Goeker M."/>
        </authorList>
    </citation>
    <scope>NUCLEOTIDE SEQUENCE [LARGE SCALE GENOMIC DNA]</scope>
    <source>
        <strain evidence="2 3">DSM 45903</strain>
    </source>
</reference>
<comment type="caution">
    <text evidence="2">The sequence shown here is derived from an EMBL/GenBank/DDBJ whole genome shotgun (WGS) entry which is preliminary data.</text>
</comment>
<dbReference type="Proteomes" id="UP001185012">
    <property type="component" value="Unassembled WGS sequence"/>
</dbReference>
<organism evidence="2 3">
    <name type="scientific">Desmospora profundinema</name>
    <dbReference type="NCBI Taxonomy" id="1571184"/>
    <lineage>
        <taxon>Bacteria</taxon>
        <taxon>Bacillati</taxon>
        <taxon>Bacillota</taxon>
        <taxon>Bacilli</taxon>
        <taxon>Bacillales</taxon>
        <taxon>Thermoactinomycetaceae</taxon>
        <taxon>Desmospora</taxon>
    </lineage>
</organism>
<dbReference type="Pfam" id="PF08349">
    <property type="entry name" value="DUF1722"/>
    <property type="match status" value="1"/>
</dbReference>
<keyword evidence="3" id="KW-1185">Reference proteome</keyword>
<dbReference type="RefSeq" id="WP_309865669.1">
    <property type="nucleotide sequence ID" value="NZ_JAVDQG010000004.1"/>
</dbReference>
<dbReference type="EMBL" id="JAVDQG010000004">
    <property type="protein sequence ID" value="MDR6226149.1"/>
    <property type="molecule type" value="Genomic_DNA"/>
</dbReference>
<evidence type="ECO:0000313" key="2">
    <source>
        <dbReference type="EMBL" id="MDR6226149.1"/>
    </source>
</evidence>
<proteinExistence type="predicted"/>
<dbReference type="PANTHER" id="PTHR30087:SF0">
    <property type="entry name" value="INNER MEMBRANE PROTEIN"/>
    <property type="match status" value="1"/>
</dbReference>
<name>A0ABU1IPU7_9BACL</name>
<dbReference type="InterPro" id="IPR013560">
    <property type="entry name" value="DUF1722"/>
</dbReference>
<dbReference type="Pfam" id="PF04463">
    <property type="entry name" value="2-thiour_desulf"/>
    <property type="match status" value="1"/>
</dbReference>
<evidence type="ECO:0000313" key="3">
    <source>
        <dbReference type="Proteomes" id="UP001185012"/>
    </source>
</evidence>
<protein>
    <submittedName>
        <fullName evidence="2">Uncharacterized protein YbbK (DUF523 family)/uncharacterized protein YbgA (DUF1722 family)</fullName>
    </submittedName>
</protein>
<gene>
    <name evidence="2" type="ORF">JOE21_002155</name>
</gene>
<evidence type="ECO:0000259" key="1">
    <source>
        <dbReference type="Pfam" id="PF08349"/>
    </source>
</evidence>
<accession>A0ABU1IPU7</accession>